<dbReference type="STRING" id="1396826.PHA8399_04367"/>
<dbReference type="GO" id="GO:0043770">
    <property type="term" value="F:demethylmenaquinone methyltransferase activity"/>
    <property type="evidence" value="ECO:0007669"/>
    <property type="project" value="UniProtKB-EC"/>
</dbReference>
<dbReference type="Pfam" id="PF08241">
    <property type="entry name" value="Methyltransf_11"/>
    <property type="match status" value="1"/>
</dbReference>
<reference evidence="2 3" key="1">
    <citation type="submission" date="2015-09" db="EMBL/GenBank/DDBJ databases">
        <authorList>
            <consortium name="Swine Surveillance"/>
        </authorList>
    </citation>
    <scope>NUCLEOTIDE SEQUENCE [LARGE SCALE GENOMIC DNA]</scope>
    <source>
        <strain evidence="2 3">CECT 8399</strain>
    </source>
</reference>
<dbReference type="InterPro" id="IPR013216">
    <property type="entry name" value="Methyltransf_11"/>
</dbReference>
<dbReference type="PANTHER" id="PTHR43591">
    <property type="entry name" value="METHYLTRANSFERASE"/>
    <property type="match status" value="1"/>
</dbReference>
<dbReference type="SUPFAM" id="SSF53335">
    <property type="entry name" value="S-adenosyl-L-methionine-dependent methyltransferases"/>
    <property type="match status" value="1"/>
</dbReference>
<feature type="domain" description="Methyltransferase type 11" evidence="1">
    <location>
        <begin position="45"/>
        <end position="143"/>
    </location>
</feature>
<sequence>MARDTFQLGKAAAAAYEQQKVKAIFRPLAEATLSAIEISNKDVVLDVACGTGIVSRVLWERSSPEAAITGIDLNEGMIEMARGVTSNTPDAFSWHTGDVTGMPFNDGSFTSAICQQGFQFFPDEEAALKEIRRVLQPGGRFILTVWAEPSRFFLALADAIGRHVSPEDATRSLAPFTYAGLDAIPELLCSCGFADVWSTDLTVERVIHEPKVSIPLEITGNPVGPAVLGRGEEVMASIVSEVLATCSDLLRGNDLISPQTARLFNATAV</sequence>
<keyword evidence="2" id="KW-0489">Methyltransferase</keyword>
<dbReference type="AlphaFoldDB" id="A0A0P1HES8"/>
<dbReference type="InterPro" id="IPR029063">
    <property type="entry name" value="SAM-dependent_MTases_sf"/>
</dbReference>
<evidence type="ECO:0000259" key="1">
    <source>
        <dbReference type="Pfam" id="PF08241"/>
    </source>
</evidence>
<gene>
    <name evidence="2" type="primary">ubiE_5</name>
    <name evidence="2" type="ORF">PHA8399_04367</name>
</gene>
<dbReference type="EC" id="2.1.1.163" evidence="2"/>
<protein>
    <submittedName>
        <fullName evidence="2">Demethylmenaquinone methyltransferase</fullName>
        <ecNumber evidence="2">2.1.1.163</ecNumber>
    </submittedName>
</protein>
<dbReference type="Proteomes" id="UP000051326">
    <property type="component" value="Unassembled WGS sequence"/>
</dbReference>
<dbReference type="GO" id="GO:0008757">
    <property type="term" value="F:S-adenosylmethionine-dependent methyltransferase activity"/>
    <property type="evidence" value="ECO:0007669"/>
    <property type="project" value="InterPro"/>
</dbReference>
<dbReference type="Gene3D" id="3.40.50.150">
    <property type="entry name" value="Vaccinia Virus protein VP39"/>
    <property type="match status" value="1"/>
</dbReference>
<dbReference type="PANTHER" id="PTHR43591:SF24">
    <property type="entry name" value="2-METHOXY-6-POLYPRENYL-1,4-BENZOQUINOL METHYLASE, MITOCHONDRIAL"/>
    <property type="match status" value="1"/>
</dbReference>
<organism evidence="2 3">
    <name type="scientific">Leisingera aquaemixtae</name>
    <dbReference type="NCBI Taxonomy" id="1396826"/>
    <lineage>
        <taxon>Bacteria</taxon>
        <taxon>Pseudomonadati</taxon>
        <taxon>Pseudomonadota</taxon>
        <taxon>Alphaproteobacteria</taxon>
        <taxon>Rhodobacterales</taxon>
        <taxon>Roseobacteraceae</taxon>
        <taxon>Leisingera</taxon>
    </lineage>
</organism>
<name>A0A0P1HES8_9RHOB</name>
<evidence type="ECO:0000313" key="3">
    <source>
        <dbReference type="Proteomes" id="UP000051326"/>
    </source>
</evidence>
<keyword evidence="2" id="KW-0808">Transferase</keyword>
<dbReference type="CDD" id="cd02440">
    <property type="entry name" value="AdoMet_MTases"/>
    <property type="match status" value="1"/>
</dbReference>
<proteinExistence type="predicted"/>
<evidence type="ECO:0000313" key="2">
    <source>
        <dbReference type="EMBL" id="CUI02203.1"/>
    </source>
</evidence>
<dbReference type="EMBL" id="CYSR01000040">
    <property type="protein sequence ID" value="CUI02203.1"/>
    <property type="molecule type" value="Genomic_DNA"/>
</dbReference>
<accession>A0A0P1HES8</accession>
<dbReference type="GO" id="GO:0032259">
    <property type="term" value="P:methylation"/>
    <property type="evidence" value="ECO:0007669"/>
    <property type="project" value="UniProtKB-KW"/>
</dbReference>
<dbReference type="RefSeq" id="WP_058288146.1">
    <property type="nucleotide sequence ID" value="NZ_CYSR01000040.1"/>
</dbReference>